<comment type="catalytic activity">
    <reaction evidence="1">
        <text>S-ubiquitinyl-[E2 ubiquitin-conjugating enzyme]-L-cysteine + [acceptor protein]-L-lysine = [E2 ubiquitin-conjugating enzyme]-L-cysteine + N(6)-ubiquitinyl-[acceptor protein]-L-lysine.</text>
        <dbReference type="EC" id="2.3.2.27"/>
    </reaction>
</comment>
<dbReference type="GO" id="GO:0061630">
    <property type="term" value="F:ubiquitin protein ligase activity"/>
    <property type="evidence" value="ECO:0007669"/>
    <property type="project" value="UniProtKB-EC"/>
</dbReference>
<evidence type="ECO:0000256" key="1">
    <source>
        <dbReference type="ARBA" id="ARBA00000900"/>
    </source>
</evidence>
<dbReference type="InterPro" id="IPR059179">
    <property type="entry name" value="MLKL-like_MCAfunc"/>
</dbReference>
<dbReference type="SUPFAM" id="SSF57850">
    <property type="entry name" value="RING/U-box"/>
    <property type="match status" value="1"/>
</dbReference>
<dbReference type="EMBL" id="VAHF01000001">
    <property type="protein sequence ID" value="TXG72157.1"/>
    <property type="molecule type" value="Genomic_DNA"/>
</dbReference>
<dbReference type="Pfam" id="PF04564">
    <property type="entry name" value="U-box"/>
    <property type="match status" value="1"/>
</dbReference>
<dbReference type="OrthoDB" id="1897399at2759"/>
<feature type="repeat" description="ARM" evidence="7">
    <location>
        <begin position="588"/>
        <end position="632"/>
    </location>
</feature>
<dbReference type="InterPro" id="IPR011989">
    <property type="entry name" value="ARM-like"/>
</dbReference>
<dbReference type="InterPro" id="IPR052608">
    <property type="entry name" value="U-box_domain_protein"/>
</dbReference>
<evidence type="ECO:0000313" key="10">
    <source>
        <dbReference type="EMBL" id="TXG72157.1"/>
    </source>
</evidence>
<evidence type="ECO:0000256" key="8">
    <source>
        <dbReference type="SAM" id="Coils"/>
    </source>
</evidence>
<gene>
    <name evidence="10" type="ORF">EZV62_000736</name>
</gene>
<feature type="coiled-coil region" evidence="8">
    <location>
        <begin position="126"/>
        <end position="153"/>
    </location>
</feature>
<evidence type="ECO:0000256" key="2">
    <source>
        <dbReference type="ARBA" id="ARBA00004906"/>
    </source>
</evidence>
<dbReference type="PANTHER" id="PTHR45958">
    <property type="entry name" value="RING-TYPE E3 UBIQUITIN TRANSFERASE"/>
    <property type="match status" value="1"/>
</dbReference>
<dbReference type="InterPro" id="IPR013083">
    <property type="entry name" value="Znf_RING/FYVE/PHD"/>
</dbReference>
<dbReference type="CDD" id="cd16664">
    <property type="entry name" value="RING-Ubox_PUB"/>
    <property type="match status" value="1"/>
</dbReference>
<dbReference type="Gene3D" id="1.25.10.10">
    <property type="entry name" value="Leucine-rich Repeat Variant"/>
    <property type="match status" value="4"/>
</dbReference>
<dbReference type="AlphaFoldDB" id="A0A5C7IRX3"/>
<dbReference type="CDD" id="cd21037">
    <property type="entry name" value="MLKL_NTD"/>
    <property type="match status" value="1"/>
</dbReference>
<dbReference type="InterPro" id="IPR016024">
    <property type="entry name" value="ARM-type_fold"/>
</dbReference>
<accession>A0A5C7IRX3</accession>
<dbReference type="SMART" id="SM00185">
    <property type="entry name" value="ARM"/>
    <property type="match status" value="8"/>
</dbReference>
<evidence type="ECO:0000256" key="6">
    <source>
        <dbReference type="ARBA" id="ARBA00022786"/>
    </source>
</evidence>
<keyword evidence="6" id="KW-0833">Ubl conjugation pathway</keyword>
<dbReference type="SMART" id="SM00504">
    <property type="entry name" value="Ubox"/>
    <property type="match status" value="1"/>
</dbReference>
<keyword evidence="8" id="KW-0175">Coiled coil</keyword>
<dbReference type="PROSITE" id="PS51698">
    <property type="entry name" value="U_BOX"/>
    <property type="match status" value="1"/>
</dbReference>
<evidence type="ECO:0000256" key="7">
    <source>
        <dbReference type="PROSITE-ProRule" id="PRU00259"/>
    </source>
</evidence>
<feature type="domain" description="U-box" evidence="9">
    <location>
        <begin position="259"/>
        <end position="333"/>
    </location>
</feature>
<sequence>MALELIPIGTFLAVLTNQVIKTAQAAKDIIIEKDSFKVLSKHLFDIESLLKALQLNELTDSPAVRLALESLEADVEKANNLVEKYKKRSRFYLLLKCRHIVNEVQEVTRNIGRSLASVPLASTEVLSGISDQVNRLQNEMQRVELEASHSQLQILDKLNQGLIDHKLDQGFANDMLEEIAKAVGVPVEHSEISKELASFRKEKEEASNRKERAEVLFLEQVIELLSQADAARDYEEVRKQYFQRLQVIERYDAGEDYISSLNPFVCPITMTVMVDPVSLCTGTTCERAAIEAWFDRGKRTDPETGEVLEDTSLRSNLPLRKSIQEWRELNHCLKIRCCREKLLSGVDSSEDEALSQMQDLMRESSVNKDWISIGGLTDIIVSILGTSRNKYVKKKILVTLKQVVEGHARNKEKVIDYEGWDHIVPCLGRDSSISKAAVELLYELLQDRSGWNVSVCRKLSQQCSGILFLVTLLKGTVRESAEYAEKILQKLFDIDEENICRAAKSGWYKPLVDRIIQGSESSRMLMVKALVNMELVDSNLELLGKEGIIPPLLDMVTSGNFQSKELSLSVLVKLSIVCANKELIAAAGGIPLILQLMFSTHVRSIIIVKCSEILEKLSSDDDGIKFLVDENGDQLDLEQIINNLLGLHQNIKSSHNVRRPALRALLRICKSEAGLVKTAVLKADGVSIVLPLLDDSDPEIRETAINLLFLFSHHEPEGVVDYLLKPKRLEALVGYLVNDDKSDVQMAAAGLLANLPKSELTLTMKLIDMDGLDAIIHILNSGTIEAKENALSALFRFTDPANLESQRIVVKKGVYPLLVNFVRVGSVTAKARAAALIGTLSASTPKLTVVSKSTGCWCFWLSQVNLCSAHGGICSESTTFCLLKANALPDLVKLLHGQVHATAYEAIQTLTTLVAEGCPQRGVNVLHEADAIKHILDILNWGTDSLKEEALGLLEKVFMTKEMVEIYGSTTRLLLVGMTGRNVHDDSSLGSKAARVLSRIERYSRSSTSLLPGLFG</sequence>
<keyword evidence="11" id="KW-1185">Reference proteome</keyword>
<reference evidence="11" key="1">
    <citation type="journal article" date="2019" name="Gigascience">
        <title>De novo genome assembly of the endangered Acer yangbiense, a plant species with extremely small populations endemic to Yunnan Province, China.</title>
        <authorList>
            <person name="Yang J."/>
            <person name="Wariss H.M."/>
            <person name="Tao L."/>
            <person name="Zhang R."/>
            <person name="Yun Q."/>
            <person name="Hollingsworth P."/>
            <person name="Dao Z."/>
            <person name="Luo G."/>
            <person name="Guo H."/>
            <person name="Ma Y."/>
            <person name="Sun W."/>
        </authorList>
    </citation>
    <scope>NUCLEOTIDE SEQUENCE [LARGE SCALE GENOMIC DNA]</scope>
    <source>
        <strain evidence="11">cv. Malutang</strain>
    </source>
</reference>
<protein>
    <recommendedName>
        <fullName evidence="3">RING-type E3 ubiquitin transferase</fullName>
        <ecNumber evidence="3">2.3.2.27</ecNumber>
    </recommendedName>
</protein>
<dbReference type="GO" id="GO:0007166">
    <property type="term" value="P:cell surface receptor signaling pathway"/>
    <property type="evidence" value="ECO:0007669"/>
    <property type="project" value="InterPro"/>
</dbReference>
<evidence type="ECO:0000256" key="4">
    <source>
        <dbReference type="ARBA" id="ARBA00022679"/>
    </source>
</evidence>
<evidence type="ECO:0000256" key="5">
    <source>
        <dbReference type="ARBA" id="ARBA00022737"/>
    </source>
</evidence>
<organism evidence="10 11">
    <name type="scientific">Acer yangbiense</name>
    <dbReference type="NCBI Taxonomy" id="1000413"/>
    <lineage>
        <taxon>Eukaryota</taxon>
        <taxon>Viridiplantae</taxon>
        <taxon>Streptophyta</taxon>
        <taxon>Embryophyta</taxon>
        <taxon>Tracheophyta</taxon>
        <taxon>Spermatophyta</taxon>
        <taxon>Magnoliopsida</taxon>
        <taxon>eudicotyledons</taxon>
        <taxon>Gunneridae</taxon>
        <taxon>Pentapetalae</taxon>
        <taxon>rosids</taxon>
        <taxon>malvids</taxon>
        <taxon>Sapindales</taxon>
        <taxon>Sapindaceae</taxon>
        <taxon>Hippocastanoideae</taxon>
        <taxon>Acereae</taxon>
        <taxon>Acer</taxon>
    </lineage>
</organism>
<dbReference type="InterPro" id="IPR036537">
    <property type="entry name" value="Adaptor_Cbl_N_dom_sf"/>
</dbReference>
<evidence type="ECO:0000313" key="11">
    <source>
        <dbReference type="Proteomes" id="UP000323000"/>
    </source>
</evidence>
<comment type="caution">
    <text evidence="10">The sequence shown here is derived from an EMBL/GenBank/DDBJ whole genome shotgun (WGS) entry which is preliminary data.</text>
</comment>
<dbReference type="Gene3D" id="3.30.40.10">
    <property type="entry name" value="Zinc/RING finger domain, C3HC4 (zinc finger)"/>
    <property type="match status" value="1"/>
</dbReference>
<keyword evidence="4" id="KW-0808">Transferase</keyword>
<feature type="coiled-coil region" evidence="8">
    <location>
        <begin position="189"/>
        <end position="216"/>
    </location>
</feature>
<dbReference type="InterPro" id="IPR045210">
    <property type="entry name" value="RING-Ubox_PUB"/>
</dbReference>
<dbReference type="PANTHER" id="PTHR45958:SF15">
    <property type="entry name" value="RING-TYPE E3 UBIQUITIN TRANSFERASE"/>
    <property type="match status" value="1"/>
</dbReference>
<dbReference type="InterPro" id="IPR000225">
    <property type="entry name" value="Armadillo"/>
</dbReference>
<dbReference type="UniPathway" id="UPA00143"/>
<evidence type="ECO:0000256" key="3">
    <source>
        <dbReference type="ARBA" id="ARBA00012483"/>
    </source>
</evidence>
<dbReference type="Proteomes" id="UP000323000">
    <property type="component" value="Chromosome 1"/>
</dbReference>
<dbReference type="PROSITE" id="PS50176">
    <property type="entry name" value="ARM_REPEAT"/>
    <property type="match status" value="1"/>
</dbReference>
<dbReference type="GO" id="GO:0016567">
    <property type="term" value="P:protein ubiquitination"/>
    <property type="evidence" value="ECO:0007669"/>
    <property type="project" value="UniProtKB-UniPathway"/>
</dbReference>
<dbReference type="SUPFAM" id="SSF48371">
    <property type="entry name" value="ARM repeat"/>
    <property type="match status" value="3"/>
</dbReference>
<evidence type="ECO:0000259" key="9">
    <source>
        <dbReference type="PROSITE" id="PS51698"/>
    </source>
</evidence>
<name>A0A5C7IRX3_9ROSI</name>
<dbReference type="EC" id="2.3.2.27" evidence="3"/>
<keyword evidence="5" id="KW-0677">Repeat</keyword>
<proteinExistence type="predicted"/>
<dbReference type="InterPro" id="IPR003613">
    <property type="entry name" value="Ubox_domain"/>
</dbReference>
<dbReference type="Gene3D" id="1.20.930.20">
    <property type="entry name" value="Adaptor protein Cbl, N-terminal domain"/>
    <property type="match status" value="1"/>
</dbReference>
<comment type="pathway">
    <text evidence="2">Protein modification; protein ubiquitination.</text>
</comment>